<gene>
    <name evidence="2" type="ORF">HPHI1048_LOCUS11197</name>
</gene>
<name>A0A7S0HJ90_9CRYP</name>
<feature type="transmembrane region" description="Helical" evidence="1">
    <location>
        <begin position="12"/>
        <end position="38"/>
    </location>
</feature>
<accession>A0A7S0HJ90</accession>
<feature type="transmembrane region" description="Helical" evidence="1">
    <location>
        <begin position="112"/>
        <end position="132"/>
    </location>
</feature>
<evidence type="ECO:0000256" key="1">
    <source>
        <dbReference type="SAM" id="Phobius"/>
    </source>
</evidence>
<feature type="transmembrane region" description="Helical" evidence="1">
    <location>
        <begin position="158"/>
        <end position="179"/>
    </location>
</feature>
<evidence type="ECO:0000313" key="2">
    <source>
        <dbReference type="EMBL" id="CAD8485448.1"/>
    </source>
</evidence>
<proteinExistence type="predicted"/>
<reference evidence="2" key="1">
    <citation type="submission" date="2021-01" db="EMBL/GenBank/DDBJ databases">
        <authorList>
            <person name="Corre E."/>
            <person name="Pelletier E."/>
            <person name="Niang G."/>
            <person name="Scheremetjew M."/>
            <person name="Finn R."/>
            <person name="Kale V."/>
            <person name="Holt S."/>
            <person name="Cochrane G."/>
            <person name="Meng A."/>
            <person name="Brown T."/>
            <person name="Cohen L."/>
        </authorList>
    </citation>
    <scope>NUCLEOTIDE SEQUENCE</scope>
    <source>
        <strain evidence="2">CCMP325</strain>
    </source>
</reference>
<feature type="transmembrane region" description="Helical" evidence="1">
    <location>
        <begin position="73"/>
        <end position="91"/>
    </location>
</feature>
<sequence>MAGNEVSWGEAAWLSSLAMAAVIVAVGIAFFSILILTSMSLAKLRVVQRFFYNFVLSFIFSFLNLFLLFGAVFAFPAVVINSVFVTMIYAWDDRKDFAHCVRNGTPKVYSRFALYLFVAVLSTIMGACIIKYTPGVLHKSGEVPPLDWQKDFQTWEGLGGWITVNLGFGIFSLLFGSLAETWMFHKDVQERVQKTKTD</sequence>
<keyword evidence="1" id="KW-0472">Membrane</keyword>
<protein>
    <submittedName>
        <fullName evidence="2">Uncharacterized protein</fullName>
    </submittedName>
</protein>
<keyword evidence="1" id="KW-0812">Transmembrane</keyword>
<organism evidence="2">
    <name type="scientific">Hanusia phi</name>
    <dbReference type="NCBI Taxonomy" id="3032"/>
    <lineage>
        <taxon>Eukaryota</taxon>
        <taxon>Cryptophyceae</taxon>
        <taxon>Pyrenomonadales</taxon>
        <taxon>Geminigeraceae</taxon>
        <taxon>Hanusia</taxon>
    </lineage>
</organism>
<keyword evidence="1" id="KW-1133">Transmembrane helix</keyword>
<dbReference type="AlphaFoldDB" id="A0A7S0HJ90"/>
<feature type="transmembrane region" description="Helical" evidence="1">
    <location>
        <begin position="50"/>
        <end position="67"/>
    </location>
</feature>
<dbReference type="EMBL" id="HBEO01016430">
    <property type="protein sequence ID" value="CAD8485448.1"/>
    <property type="molecule type" value="Transcribed_RNA"/>
</dbReference>